<feature type="region of interest" description="Disordered" evidence="1">
    <location>
        <begin position="1"/>
        <end position="74"/>
    </location>
</feature>
<dbReference type="EMBL" id="OOIP01000009">
    <property type="protein sequence ID" value="SPO38328.1"/>
    <property type="molecule type" value="Genomic_DNA"/>
</dbReference>
<organism evidence="2 3">
    <name type="scientific">Pseudozyma flocculosa</name>
    <dbReference type="NCBI Taxonomy" id="84751"/>
    <lineage>
        <taxon>Eukaryota</taxon>
        <taxon>Fungi</taxon>
        <taxon>Dikarya</taxon>
        <taxon>Basidiomycota</taxon>
        <taxon>Ustilaginomycotina</taxon>
        <taxon>Ustilaginomycetes</taxon>
        <taxon>Ustilaginales</taxon>
        <taxon>Ustilaginaceae</taxon>
        <taxon>Pseudozyma</taxon>
    </lineage>
</organism>
<protein>
    <submittedName>
        <fullName evidence="2">Uncharacterized protein</fullName>
    </submittedName>
</protein>
<sequence length="217" mass="23220">MDTQSADPGGAETSLSRPGGHNDSAFFSMEDSMAGHLAESVDEDQEEGVARSPNGSPDQGREDAPDGTLAGGQDRVLDRLNNSSDDVLEGSVDDLDGKIAIFVTAVNACLDLWERRGPGGGQAGRQVSDGSSTIDENEGETLYQAIEGFFKNLDDFEMKKALLIIGVGNVLVRLADRSIRWYCIAPLMMFAAALDGGRSDELRDSVLRRLADLLPAR</sequence>
<evidence type="ECO:0000313" key="3">
    <source>
        <dbReference type="Proteomes" id="UP000323386"/>
    </source>
</evidence>
<name>A0A5C3F1L7_9BASI</name>
<keyword evidence="3" id="KW-1185">Reference proteome</keyword>
<evidence type="ECO:0000313" key="2">
    <source>
        <dbReference type="EMBL" id="SPO38328.1"/>
    </source>
</evidence>
<gene>
    <name evidence="2" type="ORF">PSFLO_03805</name>
</gene>
<dbReference type="AlphaFoldDB" id="A0A5C3F1L7"/>
<proteinExistence type="predicted"/>
<accession>A0A5C3F1L7</accession>
<dbReference type="Proteomes" id="UP000323386">
    <property type="component" value="Unassembled WGS sequence"/>
</dbReference>
<evidence type="ECO:0000256" key="1">
    <source>
        <dbReference type="SAM" id="MobiDB-lite"/>
    </source>
</evidence>
<reference evidence="2 3" key="1">
    <citation type="submission" date="2018-03" db="EMBL/GenBank/DDBJ databases">
        <authorList>
            <person name="Guldener U."/>
        </authorList>
    </citation>
    <scope>NUCLEOTIDE SEQUENCE [LARGE SCALE GENOMIC DNA]</scope>
    <source>
        <strain evidence="2 3">DAOM196992</strain>
    </source>
</reference>